<gene>
    <name evidence="2" type="ORF">RDB_LOCUS103965</name>
</gene>
<reference evidence="2" key="1">
    <citation type="submission" date="2021-01" db="EMBL/GenBank/DDBJ databases">
        <authorList>
            <person name="Kaushik A."/>
        </authorList>
    </citation>
    <scope>NUCLEOTIDE SEQUENCE</scope>
    <source>
        <strain evidence="2">Type strain: AG8-Rh-89/</strain>
    </source>
</reference>
<name>A0A8H3D1N7_9AGAM</name>
<proteinExistence type="predicted"/>
<evidence type="ECO:0000313" key="2">
    <source>
        <dbReference type="EMBL" id="CAE6508626.1"/>
    </source>
</evidence>
<feature type="transmembrane region" description="Helical" evidence="1">
    <location>
        <begin position="81"/>
        <end position="104"/>
    </location>
</feature>
<dbReference type="Proteomes" id="UP000663850">
    <property type="component" value="Unassembled WGS sequence"/>
</dbReference>
<dbReference type="AlphaFoldDB" id="A0A8H3D1N7"/>
<keyword evidence="1" id="KW-0472">Membrane</keyword>
<sequence length="150" mass="16159">MIKTAGERASSQQPATLARPDLAFHPLSTELTFLTSEMALIPPSSVAFDAPAAVPTIHTGFPISASGWLLPIDGVQTEPSIPLFCSALIAFFFAFIVIAMFLSVGWHRGSVAIRDLEKAEAEEPTVEEVERSIVVSVVSDTEVFSLQKKN</sequence>
<accession>A0A8H3D1N7</accession>
<keyword evidence="1" id="KW-1133">Transmembrane helix</keyword>
<protein>
    <recommendedName>
        <fullName evidence="4">Transmembrane protein</fullName>
    </recommendedName>
</protein>
<organism evidence="2 3">
    <name type="scientific">Rhizoctonia solani</name>
    <dbReference type="NCBI Taxonomy" id="456999"/>
    <lineage>
        <taxon>Eukaryota</taxon>
        <taxon>Fungi</taxon>
        <taxon>Dikarya</taxon>
        <taxon>Basidiomycota</taxon>
        <taxon>Agaricomycotina</taxon>
        <taxon>Agaricomycetes</taxon>
        <taxon>Cantharellales</taxon>
        <taxon>Ceratobasidiaceae</taxon>
        <taxon>Rhizoctonia</taxon>
    </lineage>
</organism>
<dbReference type="EMBL" id="CAJMWZ010005607">
    <property type="protein sequence ID" value="CAE6508626.1"/>
    <property type="molecule type" value="Genomic_DNA"/>
</dbReference>
<evidence type="ECO:0000313" key="3">
    <source>
        <dbReference type="Proteomes" id="UP000663850"/>
    </source>
</evidence>
<evidence type="ECO:0008006" key="4">
    <source>
        <dbReference type="Google" id="ProtNLM"/>
    </source>
</evidence>
<evidence type="ECO:0000256" key="1">
    <source>
        <dbReference type="SAM" id="Phobius"/>
    </source>
</evidence>
<comment type="caution">
    <text evidence="2">The sequence shown here is derived from an EMBL/GenBank/DDBJ whole genome shotgun (WGS) entry which is preliminary data.</text>
</comment>
<keyword evidence="1" id="KW-0812">Transmembrane</keyword>